<reference evidence="3" key="1">
    <citation type="submission" date="2016-10" db="EMBL/GenBank/DDBJ databases">
        <authorList>
            <person name="Varghese N."/>
            <person name="Submissions S."/>
        </authorList>
    </citation>
    <scope>NUCLEOTIDE SEQUENCE [LARGE SCALE GENOMIC DNA]</scope>
    <source>
        <strain evidence="3">DSM 23925</strain>
    </source>
</reference>
<proteinExistence type="predicted"/>
<feature type="signal peptide" evidence="1">
    <location>
        <begin position="1"/>
        <end position="23"/>
    </location>
</feature>
<keyword evidence="1" id="KW-0732">Signal</keyword>
<dbReference type="RefSeq" id="WP_092209944.1">
    <property type="nucleotide sequence ID" value="NZ_FOVN01000008.1"/>
</dbReference>
<dbReference type="OrthoDB" id="211220at2"/>
<name>A0A1I5DK31_9FLAO</name>
<dbReference type="Gene3D" id="2.120.10.80">
    <property type="entry name" value="Kelch-type beta propeller"/>
    <property type="match status" value="2"/>
</dbReference>
<dbReference type="AlphaFoldDB" id="A0A1I5DK31"/>
<dbReference type="EMBL" id="FOVN01000008">
    <property type="protein sequence ID" value="SFN99614.1"/>
    <property type="molecule type" value="Genomic_DNA"/>
</dbReference>
<dbReference type="PANTHER" id="PTHR46461:SF2">
    <property type="entry name" value="ATTRACTIN"/>
    <property type="match status" value="1"/>
</dbReference>
<evidence type="ECO:0000313" key="3">
    <source>
        <dbReference type="Proteomes" id="UP000198705"/>
    </source>
</evidence>
<dbReference type="STRING" id="649333.SAMN04487989_10885"/>
<dbReference type="InterPro" id="IPR052637">
    <property type="entry name" value="KLHDC3-like"/>
</dbReference>
<dbReference type="InterPro" id="IPR015915">
    <property type="entry name" value="Kelch-typ_b-propeller"/>
</dbReference>
<dbReference type="InterPro" id="IPR011043">
    <property type="entry name" value="Gal_Oxase/kelch_b-propeller"/>
</dbReference>
<evidence type="ECO:0000313" key="2">
    <source>
        <dbReference type="EMBL" id="SFN99614.1"/>
    </source>
</evidence>
<dbReference type="Proteomes" id="UP000198705">
    <property type="component" value="Unassembled WGS sequence"/>
</dbReference>
<dbReference type="InterPro" id="IPR006652">
    <property type="entry name" value="Kelch_1"/>
</dbReference>
<gene>
    <name evidence="2" type="ORF">SAMN04487989_10885</name>
</gene>
<dbReference type="PANTHER" id="PTHR46461">
    <property type="entry name" value="KELCH DOMAIN-CONTAINING PROTEIN 3"/>
    <property type="match status" value="1"/>
</dbReference>
<evidence type="ECO:0000256" key="1">
    <source>
        <dbReference type="SAM" id="SignalP"/>
    </source>
</evidence>
<organism evidence="2 3">
    <name type="scientific">Bizionia echini</name>
    <dbReference type="NCBI Taxonomy" id="649333"/>
    <lineage>
        <taxon>Bacteria</taxon>
        <taxon>Pseudomonadati</taxon>
        <taxon>Bacteroidota</taxon>
        <taxon>Flavobacteriia</taxon>
        <taxon>Flavobacteriales</taxon>
        <taxon>Flavobacteriaceae</taxon>
        <taxon>Bizionia</taxon>
    </lineage>
</organism>
<keyword evidence="3" id="KW-1185">Reference proteome</keyword>
<dbReference type="GO" id="GO:0005737">
    <property type="term" value="C:cytoplasm"/>
    <property type="evidence" value="ECO:0007669"/>
    <property type="project" value="TreeGrafter"/>
</dbReference>
<dbReference type="Pfam" id="PF01344">
    <property type="entry name" value="Kelch_1"/>
    <property type="match status" value="1"/>
</dbReference>
<sequence>MKHIAKHLFQTILLTVFVFNCSADDEPTDEPLPLSTINLEFDLTTNQDQMGDFANNAMAVFNDKVWSFGGSNDYVAEGDSTDALWNSSNGTNWATTDTGGTLTASGRHEHTLSVFNGKMYLIGGSDNAGTVLSDIWVTDDGITWSRLMEFAPFGQVSGHSTLVFNGKMYVIGINYTTGNTKIWSTSNAVDWIEENANAFPALKRYKAIVKNNAMYVIGGDKVTSELTNDIWRSSNGINWSLVTQTSPILPAIKRHTVTVFNNKAFVIGGHTSSSEHTNTIYYSTDMENWFVYTDSNPLEEINSHAALTYQSDLWVFGGSRGTPGRTGKIWRIMEF</sequence>
<feature type="chain" id="PRO_5011550173" evidence="1">
    <location>
        <begin position="24"/>
        <end position="335"/>
    </location>
</feature>
<dbReference type="SUPFAM" id="SSF50965">
    <property type="entry name" value="Galactose oxidase, central domain"/>
    <property type="match status" value="1"/>
</dbReference>
<dbReference type="Pfam" id="PF24681">
    <property type="entry name" value="Kelch_KLHDC2_KLHL20_DRC7"/>
    <property type="match status" value="1"/>
</dbReference>
<accession>A0A1I5DK31</accession>
<protein>
    <submittedName>
        <fullName evidence="2">Kelch motif-containing protein</fullName>
    </submittedName>
</protein>
<dbReference type="GO" id="GO:0003682">
    <property type="term" value="F:chromatin binding"/>
    <property type="evidence" value="ECO:0007669"/>
    <property type="project" value="InterPro"/>
</dbReference>